<evidence type="ECO:0000313" key="3">
    <source>
        <dbReference type="Proteomes" id="UP001596378"/>
    </source>
</evidence>
<organism evidence="2 3">
    <name type="scientific">Cohnella cellulosilytica</name>
    <dbReference type="NCBI Taxonomy" id="986710"/>
    <lineage>
        <taxon>Bacteria</taxon>
        <taxon>Bacillati</taxon>
        <taxon>Bacillota</taxon>
        <taxon>Bacilli</taxon>
        <taxon>Bacillales</taxon>
        <taxon>Paenibacillaceae</taxon>
        <taxon>Cohnella</taxon>
    </lineage>
</organism>
<dbReference type="Gene3D" id="3.20.20.150">
    <property type="entry name" value="Divalent-metal-dependent TIM barrel enzymes"/>
    <property type="match status" value="1"/>
</dbReference>
<dbReference type="PANTHER" id="PTHR12110">
    <property type="entry name" value="HYDROXYPYRUVATE ISOMERASE"/>
    <property type="match status" value="1"/>
</dbReference>
<dbReference type="Pfam" id="PF01261">
    <property type="entry name" value="AP_endonuc_2"/>
    <property type="match status" value="1"/>
</dbReference>
<dbReference type="EMBL" id="JBHTAI010000004">
    <property type="protein sequence ID" value="MFC7148457.1"/>
    <property type="molecule type" value="Genomic_DNA"/>
</dbReference>
<dbReference type="Proteomes" id="UP001596378">
    <property type="component" value="Unassembled WGS sequence"/>
</dbReference>
<gene>
    <name evidence="2" type="ORF">ACFQMJ_07970</name>
</gene>
<name>A0ABW2F8B6_9BACL</name>
<dbReference type="InterPro" id="IPR013022">
    <property type="entry name" value="Xyl_isomerase-like_TIM-brl"/>
</dbReference>
<dbReference type="RefSeq" id="WP_378050044.1">
    <property type="nucleotide sequence ID" value="NZ_JBHMDN010000023.1"/>
</dbReference>
<dbReference type="SUPFAM" id="SSF51658">
    <property type="entry name" value="Xylose isomerase-like"/>
    <property type="match status" value="1"/>
</dbReference>
<accession>A0ABW2F8B6</accession>
<reference evidence="3" key="1">
    <citation type="journal article" date="2019" name="Int. J. Syst. Evol. Microbiol.">
        <title>The Global Catalogue of Microorganisms (GCM) 10K type strain sequencing project: providing services to taxonomists for standard genome sequencing and annotation.</title>
        <authorList>
            <consortium name="The Broad Institute Genomics Platform"/>
            <consortium name="The Broad Institute Genome Sequencing Center for Infectious Disease"/>
            <person name="Wu L."/>
            <person name="Ma J."/>
        </authorList>
    </citation>
    <scope>NUCLEOTIDE SEQUENCE [LARGE SCALE GENOMIC DNA]</scope>
    <source>
        <strain evidence="3">KCTC 12907</strain>
    </source>
</reference>
<evidence type="ECO:0000259" key="1">
    <source>
        <dbReference type="Pfam" id="PF01261"/>
    </source>
</evidence>
<dbReference type="PANTHER" id="PTHR12110:SF21">
    <property type="entry name" value="XYLOSE ISOMERASE-LIKE TIM BARREL DOMAIN-CONTAINING PROTEIN"/>
    <property type="match status" value="1"/>
</dbReference>
<dbReference type="InterPro" id="IPR036237">
    <property type="entry name" value="Xyl_isomerase-like_sf"/>
</dbReference>
<protein>
    <submittedName>
        <fullName evidence="2">Sugar phosphate isomerase/epimerase family protein</fullName>
    </submittedName>
</protein>
<dbReference type="InterPro" id="IPR050312">
    <property type="entry name" value="IolE/XylAMocC-like"/>
</dbReference>
<dbReference type="GO" id="GO:0016853">
    <property type="term" value="F:isomerase activity"/>
    <property type="evidence" value="ECO:0007669"/>
    <property type="project" value="UniProtKB-KW"/>
</dbReference>
<proteinExistence type="predicted"/>
<evidence type="ECO:0000313" key="2">
    <source>
        <dbReference type="EMBL" id="MFC7148457.1"/>
    </source>
</evidence>
<comment type="caution">
    <text evidence="2">The sequence shown here is derived from an EMBL/GenBank/DDBJ whole genome shotgun (WGS) entry which is preliminary data.</text>
</comment>
<keyword evidence="2" id="KW-0413">Isomerase</keyword>
<keyword evidence="3" id="KW-1185">Reference proteome</keyword>
<feature type="domain" description="Xylose isomerase-like TIM barrel" evidence="1">
    <location>
        <begin position="19"/>
        <end position="256"/>
    </location>
</feature>
<sequence>MIMGFRAFNLFKGDWTKLFAFAQERGFGSVQLNKVTERDIPAILGEMERTGISVSSIGAMSFKLLGPDAEEALQDREMVREGIRAARELGAPCVSQFAGSDPRKSFEENVAEFKSVFEPLAEYAGECGIKLAVENCPLINGAPPVVHNFAYSPYAWDCMFEAVPSPALGLELDTGHLPYVGVDIERCIREYAAKIYHVHLKDCRIDPEKSYRHGKLGHEFYEYAVPGEGDIDFKRVLALLAEIGYEDHITLDLRPYTEETISRGGRYIRGLLDEMQII</sequence>